<dbReference type="SUPFAM" id="SSF141694">
    <property type="entry name" value="AF2212/PG0164-like"/>
    <property type="match status" value="1"/>
</dbReference>
<protein>
    <recommendedName>
        <fullName evidence="3">Bacteriocin-protection, YdeI or OmpD-Associated</fullName>
    </recommendedName>
</protein>
<sequence>MVRAHNGVMATAEFEAVLIGDDGPGCGFALPFDPKETYGKARAPVRVSVNGAPAFRTTVAVYGGAGWIGLRKAQRAELSVDVGDTVRVAIEPDDAPRLIDVPRELCAALAADPAALRAYEAMSFSHRKEYADWVAEGKKQQTRDDRAAKAIAMITGGDARR</sequence>
<dbReference type="Proteomes" id="UP000182977">
    <property type="component" value="Chromosome I"/>
</dbReference>
<evidence type="ECO:0000313" key="1">
    <source>
        <dbReference type="EMBL" id="SDU80245.1"/>
    </source>
</evidence>
<dbReference type="EMBL" id="LT629791">
    <property type="protein sequence ID" value="SDU80245.1"/>
    <property type="molecule type" value="Genomic_DNA"/>
</dbReference>
<dbReference type="InterPro" id="IPR015018">
    <property type="entry name" value="DUF1905"/>
</dbReference>
<dbReference type="Pfam" id="PF13376">
    <property type="entry name" value="OmdA"/>
    <property type="match status" value="1"/>
</dbReference>
<organism evidence="1 2">
    <name type="scientific">Jiangella alkaliphila</name>
    <dbReference type="NCBI Taxonomy" id="419479"/>
    <lineage>
        <taxon>Bacteria</taxon>
        <taxon>Bacillati</taxon>
        <taxon>Actinomycetota</taxon>
        <taxon>Actinomycetes</taxon>
        <taxon>Jiangellales</taxon>
        <taxon>Jiangellaceae</taxon>
        <taxon>Jiangella</taxon>
    </lineage>
</organism>
<accession>A0A1H2LHM7</accession>
<evidence type="ECO:0008006" key="3">
    <source>
        <dbReference type="Google" id="ProtNLM"/>
    </source>
</evidence>
<proteinExistence type="predicted"/>
<dbReference type="InterPro" id="IPR037079">
    <property type="entry name" value="AF2212/PG0164-like_sf"/>
</dbReference>
<name>A0A1H2LHM7_9ACTN</name>
<dbReference type="Gene3D" id="2.40.30.100">
    <property type="entry name" value="AF2212/PG0164-like"/>
    <property type="match status" value="1"/>
</dbReference>
<gene>
    <name evidence="1" type="ORF">SAMN04488563_6139</name>
</gene>
<dbReference type="AlphaFoldDB" id="A0A1H2LHM7"/>
<dbReference type="Pfam" id="PF08922">
    <property type="entry name" value="DUF1905"/>
    <property type="match status" value="1"/>
</dbReference>
<keyword evidence="2" id="KW-1185">Reference proteome</keyword>
<reference evidence="2" key="1">
    <citation type="submission" date="2016-10" db="EMBL/GenBank/DDBJ databases">
        <authorList>
            <person name="Varghese N."/>
            <person name="Submissions S."/>
        </authorList>
    </citation>
    <scope>NUCLEOTIDE SEQUENCE [LARGE SCALE GENOMIC DNA]</scope>
    <source>
        <strain evidence="2">DSM 45079</strain>
    </source>
</reference>
<evidence type="ECO:0000313" key="2">
    <source>
        <dbReference type="Proteomes" id="UP000182977"/>
    </source>
</evidence>
<dbReference type="STRING" id="419479.SAMN04488563_6139"/>